<dbReference type="EMBL" id="CAJVPW010028752">
    <property type="protein sequence ID" value="CAG8719158.1"/>
    <property type="molecule type" value="Genomic_DNA"/>
</dbReference>
<dbReference type="Proteomes" id="UP000789366">
    <property type="component" value="Unassembled WGS sequence"/>
</dbReference>
<gene>
    <name evidence="1" type="ORF">SPELUC_LOCUS12310</name>
</gene>
<proteinExistence type="predicted"/>
<evidence type="ECO:0000313" key="1">
    <source>
        <dbReference type="EMBL" id="CAG8719158.1"/>
    </source>
</evidence>
<reference evidence="1" key="1">
    <citation type="submission" date="2021-06" db="EMBL/GenBank/DDBJ databases">
        <authorList>
            <person name="Kallberg Y."/>
            <person name="Tangrot J."/>
            <person name="Rosling A."/>
        </authorList>
    </citation>
    <scope>NUCLEOTIDE SEQUENCE</scope>
    <source>
        <strain evidence="1">28 12/20/2015</strain>
    </source>
</reference>
<organism evidence="1 2">
    <name type="scientific">Cetraspora pellucida</name>
    <dbReference type="NCBI Taxonomy" id="1433469"/>
    <lineage>
        <taxon>Eukaryota</taxon>
        <taxon>Fungi</taxon>
        <taxon>Fungi incertae sedis</taxon>
        <taxon>Mucoromycota</taxon>
        <taxon>Glomeromycotina</taxon>
        <taxon>Glomeromycetes</taxon>
        <taxon>Diversisporales</taxon>
        <taxon>Gigasporaceae</taxon>
        <taxon>Cetraspora</taxon>
    </lineage>
</organism>
<comment type="caution">
    <text evidence="1">The sequence shown here is derived from an EMBL/GenBank/DDBJ whole genome shotgun (WGS) entry which is preliminary data.</text>
</comment>
<accession>A0ACA9PQS3</accession>
<name>A0ACA9PQS3_9GLOM</name>
<keyword evidence="2" id="KW-1185">Reference proteome</keyword>
<sequence length="64" mass="7117">MPKPSKDKQKQFTTPKTQKDNSSLFTAVEKNDIGAVQSLIAEKKIDVNIYDPTNDFTPLHIAVA</sequence>
<feature type="non-terminal residue" evidence="1">
    <location>
        <position position="64"/>
    </location>
</feature>
<protein>
    <submittedName>
        <fullName evidence="1">17874_t:CDS:1</fullName>
    </submittedName>
</protein>
<evidence type="ECO:0000313" key="2">
    <source>
        <dbReference type="Proteomes" id="UP000789366"/>
    </source>
</evidence>